<dbReference type="PANTHER" id="PTHR43433">
    <property type="entry name" value="HYDROLASE, ALPHA/BETA FOLD FAMILY PROTEIN"/>
    <property type="match status" value="1"/>
</dbReference>
<dbReference type="EMBL" id="BMEQ01000040">
    <property type="protein sequence ID" value="GGG70735.1"/>
    <property type="molecule type" value="Genomic_DNA"/>
</dbReference>
<evidence type="ECO:0000313" key="4">
    <source>
        <dbReference type="Proteomes" id="UP000638848"/>
    </source>
</evidence>
<feature type="region of interest" description="Disordered" evidence="1">
    <location>
        <begin position="1"/>
        <end position="21"/>
    </location>
</feature>
<name>A0A917H8D5_9MICC</name>
<dbReference type="GO" id="GO:0016787">
    <property type="term" value="F:hydrolase activity"/>
    <property type="evidence" value="ECO:0007669"/>
    <property type="project" value="UniProtKB-KW"/>
</dbReference>
<proteinExistence type="predicted"/>
<evidence type="ECO:0000313" key="3">
    <source>
        <dbReference type="EMBL" id="GGG70735.1"/>
    </source>
</evidence>
<organism evidence="3 4">
    <name type="scientific">Kocuria dechangensis</name>
    <dbReference type="NCBI Taxonomy" id="1176249"/>
    <lineage>
        <taxon>Bacteria</taxon>
        <taxon>Bacillati</taxon>
        <taxon>Actinomycetota</taxon>
        <taxon>Actinomycetes</taxon>
        <taxon>Micrococcales</taxon>
        <taxon>Micrococcaceae</taxon>
        <taxon>Kocuria</taxon>
    </lineage>
</organism>
<dbReference type="SUPFAM" id="SSF53474">
    <property type="entry name" value="alpha/beta-Hydrolases"/>
    <property type="match status" value="1"/>
</dbReference>
<dbReference type="Proteomes" id="UP000638848">
    <property type="component" value="Unassembled WGS sequence"/>
</dbReference>
<sequence length="305" mass="31841">MSEPTDEQGNPSVTAPDGRRVEFRVTGPPDGLPLVFHHGAPGAAVPFGPLEDAAVERGLRVVTLSRPGYGNSDPLPEGTAPGTVSGTAADTRLVLDELGATDFLTLGWSNGAPRALACGALLADRCRAVAALSGYAPPGVVGLDPVAGMDENSAAEYTAAVQGPEELEAVLGEEVRSMTAAALGTLEEIMELLRAFLPPVDQAALTGGLAEYVLSGARHALRQGVVGWRDDDLAVVRPWGFAVEQIDVPTRIWHGRLDRAVPVAHGEWLAAHVPGARTHLLEPEGHISLLVRLNAMLDDLVHAAG</sequence>
<dbReference type="InterPro" id="IPR000073">
    <property type="entry name" value="AB_hydrolase_1"/>
</dbReference>
<reference evidence="3" key="2">
    <citation type="submission" date="2020-09" db="EMBL/GenBank/DDBJ databases">
        <authorList>
            <person name="Sun Q."/>
            <person name="Zhou Y."/>
        </authorList>
    </citation>
    <scope>NUCLEOTIDE SEQUENCE</scope>
    <source>
        <strain evidence="3">CGMCC 1.12187</strain>
    </source>
</reference>
<dbReference type="InterPro" id="IPR029058">
    <property type="entry name" value="AB_hydrolase_fold"/>
</dbReference>
<dbReference type="Gene3D" id="3.40.50.1820">
    <property type="entry name" value="alpha/beta hydrolase"/>
    <property type="match status" value="1"/>
</dbReference>
<dbReference type="AlphaFoldDB" id="A0A917H8D5"/>
<evidence type="ECO:0000256" key="1">
    <source>
        <dbReference type="SAM" id="MobiDB-lite"/>
    </source>
</evidence>
<evidence type="ECO:0000259" key="2">
    <source>
        <dbReference type="Pfam" id="PF00561"/>
    </source>
</evidence>
<keyword evidence="3" id="KW-0378">Hydrolase</keyword>
<feature type="domain" description="AB hydrolase-1" evidence="2">
    <location>
        <begin position="33"/>
        <end position="143"/>
    </location>
</feature>
<keyword evidence="4" id="KW-1185">Reference proteome</keyword>
<dbReference type="PANTHER" id="PTHR43433:SF5">
    <property type="entry name" value="AB HYDROLASE-1 DOMAIN-CONTAINING PROTEIN"/>
    <property type="match status" value="1"/>
</dbReference>
<accession>A0A917H8D5</accession>
<dbReference type="InterPro" id="IPR050471">
    <property type="entry name" value="AB_hydrolase"/>
</dbReference>
<reference evidence="3" key="1">
    <citation type="journal article" date="2014" name="Int. J. Syst. Evol. Microbiol.">
        <title>Complete genome sequence of Corynebacterium casei LMG S-19264T (=DSM 44701T), isolated from a smear-ripened cheese.</title>
        <authorList>
            <consortium name="US DOE Joint Genome Institute (JGI-PGF)"/>
            <person name="Walter F."/>
            <person name="Albersmeier A."/>
            <person name="Kalinowski J."/>
            <person name="Ruckert C."/>
        </authorList>
    </citation>
    <scope>NUCLEOTIDE SEQUENCE</scope>
    <source>
        <strain evidence="3">CGMCC 1.12187</strain>
    </source>
</reference>
<comment type="caution">
    <text evidence="3">The sequence shown here is derived from an EMBL/GenBank/DDBJ whole genome shotgun (WGS) entry which is preliminary data.</text>
</comment>
<gene>
    <name evidence="3" type="ORF">GCM10011374_39210</name>
</gene>
<protein>
    <submittedName>
        <fullName evidence="3">Alpha/beta hydrolase</fullName>
    </submittedName>
</protein>
<dbReference type="RefSeq" id="WP_188540241.1">
    <property type="nucleotide sequence ID" value="NZ_BMEQ01000040.1"/>
</dbReference>
<dbReference type="Pfam" id="PF00561">
    <property type="entry name" value="Abhydrolase_1"/>
    <property type="match status" value="1"/>
</dbReference>